<evidence type="ECO:0000313" key="6">
    <source>
        <dbReference type="EMBL" id="MFD0979954.1"/>
    </source>
</evidence>
<gene>
    <name evidence="6" type="ORF">ACFQ2S_09845</name>
</gene>
<dbReference type="InterPro" id="IPR036388">
    <property type="entry name" value="WH-like_DNA-bd_sf"/>
</dbReference>
<name>A0ABW3IPP6_9RHOB</name>
<dbReference type="Pfam" id="PF07729">
    <property type="entry name" value="FCD"/>
    <property type="match status" value="1"/>
</dbReference>
<keyword evidence="2" id="KW-0238">DNA-binding</keyword>
<feature type="domain" description="HTH gntR-type" evidence="5">
    <location>
        <begin position="22"/>
        <end position="89"/>
    </location>
</feature>
<dbReference type="EMBL" id="JBHTJT010000008">
    <property type="protein sequence ID" value="MFD0979954.1"/>
    <property type="molecule type" value="Genomic_DNA"/>
</dbReference>
<evidence type="ECO:0000256" key="1">
    <source>
        <dbReference type="ARBA" id="ARBA00023015"/>
    </source>
</evidence>
<feature type="region of interest" description="Disordered" evidence="4">
    <location>
        <begin position="1"/>
        <end position="26"/>
    </location>
</feature>
<dbReference type="PROSITE" id="PS50949">
    <property type="entry name" value="HTH_GNTR"/>
    <property type="match status" value="1"/>
</dbReference>
<dbReference type="Pfam" id="PF00392">
    <property type="entry name" value="GntR"/>
    <property type="match status" value="1"/>
</dbReference>
<dbReference type="InterPro" id="IPR036390">
    <property type="entry name" value="WH_DNA-bd_sf"/>
</dbReference>
<sequence length="236" mass="26974">MERRVTSGTLNPTSGPSSRSEASSSRDVLTRLRTDIVSSVFGPETRLKFADMTKRYDVSIGTLREALSQLSSEGFVTVEAGKGFKVSPVSAEELIEITDHFISFEKRAVREAIIHGGEDWEANIVAVHHRLSLIEGLPWERRMERHSEWVERHREFHEAIVAACPGRWLFRLRSIMFDQLDRYRFVTKRAPEGLGGRKFEEHREIMMATLARDADLASALIEQHIRDTSERALKLL</sequence>
<feature type="compositionally biased region" description="Polar residues" evidence="4">
    <location>
        <begin position="1"/>
        <end position="13"/>
    </location>
</feature>
<evidence type="ECO:0000313" key="7">
    <source>
        <dbReference type="Proteomes" id="UP001597108"/>
    </source>
</evidence>
<dbReference type="InterPro" id="IPR000524">
    <property type="entry name" value="Tscrpt_reg_HTH_GntR"/>
</dbReference>
<reference evidence="7" key="1">
    <citation type="journal article" date="2019" name="Int. J. Syst. Evol. Microbiol.">
        <title>The Global Catalogue of Microorganisms (GCM) 10K type strain sequencing project: providing services to taxonomists for standard genome sequencing and annotation.</title>
        <authorList>
            <consortium name="The Broad Institute Genomics Platform"/>
            <consortium name="The Broad Institute Genome Sequencing Center for Infectious Disease"/>
            <person name="Wu L."/>
            <person name="Ma J."/>
        </authorList>
    </citation>
    <scope>NUCLEOTIDE SEQUENCE [LARGE SCALE GENOMIC DNA]</scope>
    <source>
        <strain evidence="7">CCUG 60524</strain>
    </source>
</reference>
<proteinExistence type="predicted"/>
<dbReference type="SMART" id="SM00345">
    <property type="entry name" value="HTH_GNTR"/>
    <property type="match status" value="1"/>
</dbReference>
<evidence type="ECO:0000259" key="5">
    <source>
        <dbReference type="PROSITE" id="PS50949"/>
    </source>
</evidence>
<dbReference type="SMART" id="SM00895">
    <property type="entry name" value="FCD"/>
    <property type="match status" value="1"/>
</dbReference>
<dbReference type="PANTHER" id="PTHR43537">
    <property type="entry name" value="TRANSCRIPTIONAL REGULATOR, GNTR FAMILY"/>
    <property type="match status" value="1"/>
</dbReference>
<dbReference type="InterPro" id="IPR011711">
    <property type="entry name" value="GntR_C"/>
</dbReference>
<dbReference type="InterPro" id="IPR008920">
    <property type="entry name" value="TF_FadR/GntR_C"/>
</dbReference>
<organism evidence="6 7">
    <name type="scientific">Tropicimonas aquimaris</name>
    <dbReference type="NCBI Taxonomy" id="914152"/>
    <lineage>
        <taxon>Bacteria</taxon>
        <taxon>Pseudomonadati</taxon>
        <taxon>Pseudomonadota</taxon>
        <taxon>Alphaproteobacteria</taxon>
        <taxon>Rhodobacterales</taxon>
        <taxon>Roseobacteraceae</taxon>
        <taxon>Tropicimonas</taxon>
    </lineage>
</organism>
<keyword evidence="1" id="KW-0805">Transcription regulation</keyword>
<dbReference type="RefSeq" id="WP_386074315.1">
    <property type="nucleotide sequence ID" value="NZ_JBHTJT010000008.1"/>
</dbReference>
<dbReference type="Proteomes" id="UP001597108">
    <property type="component" value="Unassembled WGS sequence"/>
</dbReference>
<evidence type="ECO:0000256" key="3">
    <source>
        <dbReference type="ARBA" id="ARBA00023163"/>
    </source>
</evidence>
<comment type="caution">
    <text evidence="6">The sequence shown here is derived from an EMBL/GenBank/DDBJ whole genome shotgun (WGS) entry which is preliminary data.</text>
</comment>
<keyword evidence="3" id="KW-0804">Transcription</keyword>
<evidence type="ECO:0000256" key="4">
    <source>
        <dbReference type="SAM" id="MobiDB-lite"/>
    </source>
</evidence>
<dbReference type="Gene3D" id="1.20.120.530">
    <property type="entry name" value="GntR ligand-binding domain-like"/>
    <property type="match status" value="1"/>
</dbReference>
<dbReference type="PANTHER" id="PTHR43537:SF20">
    <property type="entry name" value="HTH-TYPE TRANSCRIPTIONAL REPRESSOR GLAR"/>
    <property type="match status" value="1"/>
</dbReference>
<dbReference type="Gene3D" id="1.10.10.10">
    <property type="entry name" value="Winged helix-like DNA-binding domain superfamily/Winged helix DNA-binding domain"/>
    <property type="match status" value="1"/>
</dbReference>
<keyword evidence="7" id="KW-1185">Reference proteome</keyword>
<dbReference type="SUPFAM" id="SSF46785">
    <property type="entry name" value="Winged helix' DNA-binding domain"/>
    <property type="match status" value="1"/>
</dbReference>
<feature type="compositionally biased region" description="Low complexity" evidence="4">
    <location>
        <begin position="14"/>
        <end position="25"/>
    </location>
</feature>
<evidence type="ECO:0000256" key="2">
    <source>
        <dbReference type="ARBA" id="ARBA00023125"/>
    </source>
</evidence>
<protein>
    <submittedName>
        <fullName evidence="6">FCD domain-containing protein</fullName>
    </submittedName>
</protein>
<dbReference type="SUPFAM" id="SSF48008">
    <property type="entry name" value="GntR ligand-binding domain-like"/>
    <property type="match status" value="1"/>
</dbReference>
<accession>A0ABW3IPP6</accession>